<comment type="cofactor">
    <cofactor evidence="1">
        <name>NAD(+)</name>
        <dbReference type="ChEBI" id="CHEBI:57540"/>
    </cofactor>
</comment>
<keyword evidence="8" id="KW-0333">Golgi apparatus</keyword>
<keyword evidence="5" id="KW-0735">Signal-anchor</keyword>
<dbReference type="Proteomes" id="UP000177913">
    <property type="component" value="Unassembled WGS sequence"/>
</dbReference>
<evidence type="ECO:0000313" key="15">
    <source>
        <dbReference type="Proteomes" id="UP000177913"/>
    </source>
</evidence>
<gene>
    <name evidence="14" type="ORF">A3C25_03700</name>
</gene>
<dbReference type="GO" id="GO:0005737">
    <property type="term" value="C:cytoplasm"/>
    <property type="evidence" value="ECO:0007669"/>
    <property type="project" value="TreeGrafter"/>
</dbReference>
<evidence type="ECO:0000256" key="1">
    <source>
        <dbReference type="ARBA" id="ARBA00001911"/>
    </source>
</evidence>
<dbReference type="FunFam" id="3.40.50.720:FF:000065">
    <property type="entry name" value="UDP-glucuronic acid decarboxylase 1"/>
    <property type="match status" value="1"/>
</dbReference>
<dbReference type="GO" id="GO:0042732">
    <property type="term" value="P:D-xylose metabolic process"/>
    <property type="evidence" value="ECO:0007669"/>
    <property type="project" value="InterPro"/>
</dbReference>
<evidence type="ECO:0000256" key="10">
    <source>
        <dbReference type="ARBA" id="ARBA00023180"/>
    </source>
</evidence>
<dbReference type="PANTHER" id="PTHR43078:SF6">
    <property type="entry name" value="UDP-GLUCURONIC ACID DECARBOXYLASE 1"/>
    <property type="match status" value="1"/>
</dbReference>
<keyword evidence="11" id="KW-0456">Lyase</keyword>
<keyword evidence="10" id="KW-0325">Glycoprotein</keyword>
<comment type="caution">
    <text evidence="14">The sequence shown here is derived from an EMBL/GenBank/DDBJ whole genome shotgun (WGS) entry which is preliminary data.</text>
</comment>
<dbReference type="EMBL" id="MFZO01000019">
    <property type="protein sequence ID" value="OGK25128.1"/>
    <property type="molecule type" value="Genomic_DNA"/>
</dbReference>
<evidence type="ECO:0000256" key="4">
    <source>
        <dbReference type="ARBA" id="ARBA00022793"/>
    </source>
</evidence>
<evidence type="ECO:0000259" key="13">
    <source>
        <dbReference type="Pfam" id="PF01370"/>
    </source>
</evidence>
<evidence type="ECO:0000256" key="6">
    <source>
        <dbReference type="ARBA" id="ARBA00022989"/>
    </source>
</evidence>
<dbReference type="SUPFAM" id="SSF51735">
    <property type="entry name" value="NAD(P)-binding Rossmann-fold domains"/>
    <property type="match status" value="1"/>
</dbReference>
<dbReference type="InterPro" id="IPR001509">
    <property type="entry name" value="Epimerase_deHydtase"/>
</dbReference>
<keyword evidence="7" id="KW-0520">NAD</keyword>
<evidence type="ECO:0000256" key="3">
    <source>
        <dbReference type="ARBA" id="ARBA00022692"/>
    </source>
</evidence>
<proteinExistence type="predicted"/>
<evidence type="ECO:0000256" key="12">
    <source>
        <dbReference type="ARBA" id="ARBA00037859"/>
    </source>
</evidence>
<feature type="domain" description="NAD-dependent epimerase/dehydratase" evidence="13">
    <location>
        <begin position="3"/>
        <end position="245"/>
    </location>
</feature>
<evidence type="ECO:0000256" key="8">
    <source>
        <dbReference type="ARBA" id="ARBA00023034"/>
    </source>
</evidence>
<evidence type="ECO:0000256" key="5">
    <source>
        <dbReference type="ARBA" id="ARBA00022968"/>
    </source>
</evidence>
<dbReference type="InterPro" id="IPR036291">
    <property type="entry name" value="NAD(P)-bd_dom_sf"/>
</dbReference>
<keyword evidence="6" id="KW-1133">Transmembrane helix</keyword>
<keyword evidence="3" id="KW-0812">Transmembrane</keyword>
<name>A0A1F7H213_9BACT</name>
<keyword evidence="4" id="KW-0210">Decarboxylase</keyword>
<evidence type="ECO:0000313" key="14">
    <source>
        <dbReference type="EMBL" id="OGK25128.1"/>
    </source>
</evidence>
<dbReference type="Gene3D" id="3.40.50.720">
    <property type="entry name" value="NAD(P)-binding Rossmann-like Domain"/>
    <property type="match status" value="1"/>
</dbReference>
<comment type="subcellular location">
    <subcellularLocation>
        <location evidence="2">Golgi apparatus membrane</location>
        <topology evidence="2">Single-pass type II membrane protein</topology>
    </subcellularLocation>
    <subcellularLocation>
        <location evidence="12">Golgi apparatus</location>
        <location evidence="12">Golgi stack membrane</location>
    </subcellularLocation>
</comment>
<evidence type="ECO:0000256" key="9">
    <source>
        <dbReference type="ARBA" id="ARBA00023136"/>
    </source>
</evidence>
<accession>A0A1F7H213</accession>
<keyword evidence="9" id="KW-0472">Membrane</keyword>
<evidence type="ECO:0000256" key="11">
    <source>
        <dbReference type="ARBA" id="ARBA00023239"/>
    </source>
</evidence>
<evidence type="ECO:0000256" key="2">
    <source>
        <dbReference type="ARBA" id="ARBA00004323"/>
    </source>
</evidence>
<protein>
    <submittedName>
        <fullName evidence="14">NAD-dependent dehydratase</fullName>
    </submittedName>
</protein>
<dbReference type="Pfam" id="PF01370">
    <property type="entry name" value="Epimerase"/>
    <property type="match status" value="1"/>
</dbReference>
<sequence>MKIIVTGGAGFIGSHLCERLLEDGHQVTCVDNFSTGSELNILECQNFKKFTLIRHDVVKALPKNLKVDAIFHLASPASPNHHSKLSYLAMPMETMLVNTQGTLELLKLAKQNRAKFLLASSSEVYGDPKEHPQNENYNGNVSTTGPRSVYDESKRFAETFTAYFIRKHTLDARIARIFNTYGPRMLKADMRMIITFITQALEGKSITIFGNGKQTRSLCYIDDMVEGLVRLMFSPRTKGQIVNLGATEEHTVLEYARMIKKITYSQSPITFSEDLPEDDPKKRRPDIKKAKQLLDWEAGVNLKDGLSKMIEYCKQNL</sequence>
<dbReference type="GO" id="GO:0048040">
    <property type="term" value="F:UDP-glucuronate decarboxylase activity"/>
    <property type="evidence" value="ECO:0007669"/>
    <property type="project" value="TreeGrafter"/>
</dbReference>
<evidence type="ECO:0000256" key="7">
    <source>
        <dbReference type="ARBA" id="ARBA00023027"/>
    </source>
</evidence>
<dbReference type="GO" id="GO:0070403">
    <property type="term" value="F:NAD+ binding"/>
    <property type="evidence" value="ECO:0007669"/>
    <property type="project" value="InterPro"/>
</dbReference>
<reference evidence="14 15" key="1">
    <citation type="journal article" date="2016" name="Nat. Commun.">
        <title>Thousands of microbial genomes shed light on interconnected biogeochemical processes in an aquifer system.</title>
        <authorList>
            <person name="Anantharaman K."/>
            <person name="Brown C.T."/>
            <person name="Hug L.A."/>
            <person name="Sharon I."/>
            <person name="Castelle C.J."/>
            <person name="Probst A.J."/>
            <person name="Thomas B.C."/>
            <person name="Singh A."/>
            <person name="Wilkins M.J."/>
            <person name="Karaoz U."/>
            <person name="Brodie E.L."/>
            <person name="Williams K.H."/>
            <person name="Hubbard S.S."/>
            <person name="Banfield J.F."/>
        </authorList>
    </citation>
    <scope>NUCLEOTIDE SEQUENCE [LARGE SCALE GENOMIC DNA]</scope>
</reference>
<organism evidence="14 15">
    <name type="scientific">Candidatus Roizmanbacteria bacterium RIFCSPHIGHO2_02_FULL_38_11</name>
    <dbReference type="NCBI Taxonomy" id="1802039"/>
    <lineage>
        <taxon>Bacteria</taxon>
        <taxon>Candidatus Roizmaniibacteriota</taxon>
    </lineage>
</organism>
<dbReference type="AlphaFoldDB" id="A0A1F7H213"/>
<dbReference type="InterPro" id="IPR044516">
    <property type="entry name" value="UXS-like"/>
</dbReference>
<dbReference type="PANTHER" id="PTHR43078">
    <property type="entry name" value="UDP-GLUCURONIC ACID DECARBOXYLASE-RELATED"/>
    <property type="match status" value="1"/>
</dbReference>